<keyword evidence="9 13" id="KW-0663">Pyridoxal phosphate</keyword>
<dbReference type="InterPro" id="IPR002028">
    <property type="entry name" value="Trp_synthase_suA"/>
</dbReference>
<accession>A0A9P7T3U9</accession>
<dbReference type="EC" id="4.2.1.20" evidence="5 13"/>
<evidence type="ECO:0000256" key="3">
    <source>
        <dbReference type="ARBA" id="ARBA00005761"/>
    </source>
</evidence>
<evidence type="ECO:0000256" key="11">
    <source>
        <dbReference type="ARBA" id="ARBA00023239"/>
    </source>
</evidence>
<sequence length="721" mass="77643">MDRIKQTFQRCQAQKRAALVTYVTAGFPAPQDTPDILLAMEKGGADILELGVPFTDPIADGPTIQTANTVALEHGVSIETTLAMVKKARDQGLKAPVLLMGYYNPLLRYGEERLLQDCQAVGVNGFIVVDLPPEEAISFRKLCTKGNLSYVPLIAPATSDSRMKILCQLADSFIYVVSRQGVTGALGSLNASLPALLDRVKKYSNNKPAAVGFGVSTHEHYLSIANIADGVVVGSQIIHTLQKAAPGQGPNDVEKYCSYLCGRDSLPQDELNREVGVVEAISAATEPSGDKVTVDAVITDGDRITAEQDSALVAQLAALHGKIPERFGEFGGQYVPESLMDCLSQLEEGFNQIKDDPEFWKEYQSYYDYMGRPSRLHVADRLTQHAGGATIWLKREDLNHTGSHKINNALGQLLLAKRLGKTKIIAETGAGQHGVATATICAKFGMECTVYMGAEDVRRQALNVFRMKLLGAKVVAVEAGSKTLRDAVNEALRAWVIDLDTTHYIIGSAIGPHPFPTIVRTFQSVIGNETKEQMLEKRGKLPDAVVACVGGGSNATGMFYPFSKDLSVKLLGVEAGGDGVETGRHSATLSGGTKGVLHGVKTYVLQDDNGQILETHSVSAGLDYPGVGPELSSWKDSQRAEFVAVTDAQAFQGFRLMSQLEGIIPALETAHGIYGAIELAKTMKKDQDLVICLSGRGDKDVQSVAEELPKVGPKIGWDLRF</sequence>
<dbReference type="EMBL" id="SRPW01000053">
    <property type="protein sequence ID" value="KAG6018218.1"/>
    <property type="molecule type" value="Genomic_DNA"/>
</dbReference>
<dbReference type="FunFam" id="3.40.50.1100:FF:000001">
    <property type="entry name" value="Tryptophan synthase beta chain"/>
    <property type="match status" value="1"/>
</dbReference>
<dbReference type="InterPro" id="IPR011060">
    <property type="entry name" value="RibuloseP-bd_barrel"/>
</dbReference>
<evidence type="ECO:0000256" key="9">
    <source>
        <dbReference type="ARBA" id="ARBA00022898"/>
    </source>
</evidence>
<dbReference type="Pfam" id="PF00290">
    <property type="entry name" value="Trp_syntA"/>
    <property type="match status" value="1"/>
</dbReference>
<dbReference type="SUPFAM" id="SSF51366">
    <property type="entry name" value="Ribulose-phoshate binding barrel"/>
    <property type="match status" value="1"/>
</dbReference>
<dbReference type="NCBIfam" id="TIGR00262">
    <property type="entry name" value="trpA"/>
    <property type="match status" value="1"/>
</dbReference>
<dbReference type="InterPro" id="IPR036052">
    <property type="entry name" value="TrpB-like_PALP_sf"/>
</dbReference>
<evidence type="ECO:0000256" key="2">
    <source>
        <dbReference type="ARBA" id="ARBA00004733"/>
    </source>
</evidence>
<organism evidence="15 16">
    <name type="scientific">Claviceps pusilla</name>
    <dbReference type="NCBI Taxonomy" id="123648"/>
    <lineage>
        <taxon>Eukaryota</taxon>
        <taxon>Fungi</taxon>
        <taxon>Dikarya</taxon>
        <taxon>Ascomycota</taxon>
        <taxon>Pezizomycotina</taxon>
        <taxon>Sordariomycetes</taxon>
        <taxon>Hypocreomycetidae</taxon>
        <taxon>Hypocreales</taxon>
        <taxon>Clavicipitaceae</taxon>
        <taxon>Claviceps</taxon>
    </lineage>
</organism>
<dbReference type="InterPro" id="IPR023026">
    <property type="entry name" value="Trp_synth_beta/beta-like"/>
</dbReference>
<keyword evidence="16" id="KW-1185">Reference proteome</keyword>
<evidence type="ECO:0000313" key="16">
    <source>
        <dbReference type="Proteomes" id="UP000748025"/>
    </source>
</evidence>
<evidence type="ECO:0000256" key="12">
    <source>
        <dbReference type="ARBA" id="ARBA00049047"/>
    </source>
</evidence>
<dbReference type="CDD" id="cd04724">
    <property type="entry name" value="Tryptophan_synthase_alpha"/>
    <property type="match status" value="1"/>
</dbReference>
<protein>
    <recommendedName>
        <fullName evidence="6 13">Tryptophan synthase</fullName>
        <ecNumber evidence="5 13">4.2.1.20</ecNumber>
    </recommendedName>
</protein>
<dbReference type="PROSITE" id="PS00167">
    <property type="entry name" value="TRP_SYNTHASE_ALPHA"/>
    <property type="match status" value="1"/>
</dbReference>
<keyword evidence="10 13" id="KW-0057">Aromatic amino acid biosynthesis</keyword>
<gene>
    <name evidence="15" type="primary">TRP3</name>
    <name evidence="15" type="ORF">E4U43_007059</name>
</gene>
<reference evidence="15" key="1">
    <citation type="journal article" date="2020" name="bioRxiv">
        <title>Whole genome comparisons of ergot fungi reveals the divergence and evolution of species within the genus Claviceps are the result of varying mechanisms driving genome evolution and host range expansion.</title>
        <authorList>
            <person name="Wyka S.A."/>
            <person name="Mondo S.J."/>
            <person name="Liu M."/>
            <person name="Dettman J."/>
            <person name="Nalam V."/>
            <person name="Broders K.D."/>
        </authorList>
    </citation>
    <scope>NUCLEOTIDE SEQUENCE</scope>
    <source>
        <strain evidence="15">CCC 602</strain>
    </source>
</reference>
<evidence type="ECO:0000256" key="13">
    <source>
        <dbReference type="RuleBase" id="RU003663"/>
    </source>
</evidence>
<evidence type="ECO:0000256" key="5">
    <source>
        <dbReference type="ARBA" id="ARBA00012043"/>
    </source>
</evidence>
<evidence type="ECO:0000256" key="10">
    <source>
        <dbReference type="ARBA" id="ARBA00023141"/>
    </source>
</evidence>
<evidence type="ECO:0000259" key="14">
    <source>
        <dbReference type="Pfam" id="PF00291"/>
    </source>
</evidence>
<feature type="domain" description="Tryptophan synthase beta chain-like PALP" evidence="14">
    <location>
        <begin position="372"/>
        <end position="695"/>
    </location>
</feature>
<dbReference type="InterPro" id="IPR001926">
    <property type="entry name" value="TrpB-like_PALP"/>
</dbReference>
<dbReference type="GO" id="GO:0004834">
    <property type="term" value="F:tryptophan synthase activity"/>
    <property type="evidence" value="ECO:0007669"/>
    <property type="project" value="UniProtKB-EC"/>
</dbReference>
<dbReference type="CDD" id="cd06446">
    <property type="entry name" value="Trp-synth_B"/>
    <property type="match status" value="1"/>
</dbReference>
<evidence type="ECO:0000256" key="7">
    <source>
        <dbReference type="ARBA" id="ARBA00022605"/>
    </source>
</evidence>
<dbReference type="OrthoDB" id="10050244at2759"/>
<dbReference type="NCBIfam" id="TIGR00263">
    <property type="entry name" value="trpB"/>
    <property type="match status" value="1"/>
</dbReference>
<comment type="similarity">
    <text evidence="3">In the C-terminal section; belongs to the TrpB family.</text>
</comment>
<proteinExistence type="inferred from homology"/>
<dbReference type="PROSITE" id="PS00168">
    <property type="entry name" value="TRP_SYNTHASE_BETA"/>
    <property type="match status" value="1"/>
</dbReference>
<dbReference type="SUPFAM" id="SSF53686">
    <property type="entry name" value="Tryptophan synthase beta subunit-like PLP-dependent enzymes"/>
    <property type="match status" value="1"/>
</dbReference>
<comment type="pathway">
    <text evidence="2 13">Amino-acid biosynthesis; L-tryptophan biosynthesis; L-tryptophan from chorismate: step 5/5.</text>
</comment>
<dbReference type="HAMAP" id="MF_00133">
    <property type="entry name" value="Trp_synth_beta"/>
    <property type="match status" value="1"/>
</dbReference>
<comment type="cofactor">
    <cofactor evidence="1 13">
        <name>pyridoxal 5'-phosphate</name>
        <dbReference type="ChEBI" id="CHEBI:597326"/>
    </cofactor>
</comment>
<comment type="catalytic activity">
    <reaction evidence="12 13">
        <text>(1S,2R)-1-C-(indol-3-yl)glycerol 3-phosphate + L-serine = D-glyceraldehyde 3-phosphate + L-tryptophan + H2O</text>
        <dbReference type="Rhea" id="RHEA:10532"/>
        <dbReference type="ChEBI" id="CHEBI:15377"/>
        <dbReference type="ChEBI" id="CHEBI:33384"/>
        <dbReference type="ChEBI" id="CHEBI:57912"/>
        <dbReference type="ChEBI" id="CHEBI:58866"/>
        <dbReference type="ChEBI" id="CHEBI:59776"/>
        <dbReference type="EC" id="4.2.1.20"/>
    </reaction>
</comment>
<evidence type="ECO:0000256" key="6">
    <source>
        <dbReference type="ARBA" id="ARBA00018724"/>
    </source>
</evidence>
<dbReference type="FunFam" id="3.20.20.70:FF:000151">
    <property type="entry name" value="Tryptophan synthase"/>
    <property type="match status" value="1"/>
</dbReference>
<evidence type="ECO:0000256" key="8">
    <source>
        <dbReference type="ARBA" id="ARBA00022822"/>
    </source>
</evidence>
<dbReference type="Gene3D" id="3.40.50.1100">
    <property type="match status" value="2"/>
</dbReference>
<dbReference type="InterPro" id="IPR018204">
    <property type="entry name" value="Trp_synthase_alpha_AS"/>
</dbReference>
<evidence type="ECO:0000256" key="1">
    <source>
        <dbReference type="ARBA" id="ARBA00001933"/>
    </source>
</evidence>
<dbReference type="PANTHER" id="PTHR48077">
    <property type="entry name" value="TRYPTOPHAN SYNTHASE-RELATED"/>
    <property type="match status" value="1"/>
</dbReference>
<keyword evidence="11 13" id="KW-0456">Lyase</keyword>
<dbReference type="Proteomes" id="UP000748025">
    <property type="component" value="Unassembled WGS sequence"/>
</dbReference>
<name>A0A9P7T3U9_9HYPO</name>
<dbReference type="HAMAP" id="MF_00131">
    <property type="entry name" value="Trp_synth_alpha"/>
    <property type="match status" value="1"/>
</dbReference>
<dbReference type="GO" id="GO:0005737">
    <property type="term" value="C:cytoplasm"/>
    <property type="evidence" value="ECO:0007669"/>
    <property type="project" value="TreeGrafter"/>
</dbReference>
<comment type="caution">
    <text evidence="15">The sequence shown here is derived from an EMBL/GenBank/DDBJ whole genome shotgun (WGS) entry which is preliminary data.</text>
</comment>
<dbReference type="InterPro" id="IPR006654">
    <property type="entry name" value="Trp_synth_beta"/>
</dbReference>
<dbReference type="Pfam" id="PF00291">
    <property type="entry name" value="PALP"/>
    <property type="match status" value="1"/>
</dbReference>
<dbReference type="InterPro" id="IPR006653">
    <property type="entry name" value="Trp_synth_b_CS"/>
</dbReference>
<dbReference type="Gene3D" id="3.20.20.70">
    <property type="entry name" value="Aldolase class I"/>
    <property type="match status" value="1"/>
</dbReference>
<comment type="similarity">
    <text evidence="4">In the N-terminal section; belongs to the TrpA family.</text>
</comment>
<dbReference type="InterPro" id="IPR013785">
    <property type="entry name" value="Aldolase_TIM"/>
</dbReference>
<keyword evidence="7 13" id="KW-0028">Amino-acid biosynthesis</keyword>
<dbReference type="FunFam" id="3.40.50.1100:FF:000004">
    <property type="entry name" value="Tryptophan synthase beta chain"/>
    <property type="match status" value="1"/>
</dbReference>
<dbReference type="AlphaFoldDB" id="A0A9P7T3U9"/>
<dbReference type="PANTHER" id="PTHR48077:SF3">
    <property type="entry name" value="TRYPTOPHAN SYNTHASE"/>
    <property type="match status" value="1"/>
</dbReference>
<keyword evidence="8 13" id="KW-0822">Tryptophan biosynthesis</keyword>
<evidence type="ECO:0000256" key="4">
    <source>
        <dbReference type="ARBA" id="ARBA00006095"/>
    </source>
</evidence>
<evidence type="ECO:0000313" key="15">
    <source>
        <dbReference type="EMBL" id="KAG6018218.1"/>
    </source>
</evidence>